<dbReference type="InterPro" id="IPR050490">
    <property type="entry name" value="Bact_solute-bd_prot1"/>
</dbReference>
<keyword evidence="3" id="KW-1185">Reference proteome</keyword>
<dbReference type="AlphaFoldDB" id="A0ABD6CSF9"/>
<dbReference type="PANTHER" id="PTHR43649">
    <property type="entry name" value="ARABINOSE-BINDING PROTEIN-RELATED"/>
    <property type="match status" value="1"/>
</dbReference>
<evidence type="ECO:0000313" key="3">
    <source>
        <dbReference type="Proteomes" id="UP001597085"/>
    </source>
</evidence>
<dbReference type="Pfam" id="PF01547">
    <property type="entry name" value="SBP_bac_1"/>
    <property type="match status" value="1"/>
</dbReference>
<sequence>MLQALGVSAAAGLAGCGGRGGGSTSTNTDSGGGGDSGGDGGGGDSGDSGLPSQSEAVEEWGQRINEYARESGIDWQQFEGTSLIFGMNVHPFTSVTEPLLPYFEELTGISVTYNTFPEDQLWQKLTLDLNNESGVFDGFFLGLWPSARYHNAGWVKDLNQYINDSSLTDQDWLATGDWPESALNAFTYGDGDLISLPFGVEAYGAVAYDVPSVEAVGMEPPSSYPELRDLAQAIHESDEVDRAGIASRASSTTLSSANWATVFKSYDAEWIDYDAREATLNSDRGIASLEIFAEMMGDYGPADIGNFDWYRSNQAMGNGDVGMALHTPSAIGPWTQEQIDRTEWLPPLPGPDGTQLASTWEWGLGISEYTENPNAAWLFLQWALSRPMMLLTNTQQWEGQAVYGPARSNWLFEQDEYQELGPKESWNEAHRQGMEMVPSDPPPVPLHTPQNMDMMTEAAIAMNNAVTDSKSASEALDDAAPPITEYAKEIPEAYL</sequence>
<dbReference type="PANTHER" id="PTHR43649:SF12">
    <property type="entry name" value="DIACETYLCHITOBIOSE BINDING PROTEIN DASA"/>
    <property type="match status" value="1"/>
</dbReference>
<dbReference type="Proteomes" id="UP001597085">
    <property type="component" value="Unassembled WGS sequence"/>
</dbReference>
<evidence type="ECO:0000256" key="1">
    <source>
        <dbReference type="SAM" id="MobiDB-lite"/>
    </source>
</evidence>
<dbReference type="SUPFAM" id="SSF53850">
    <property type="entry name" value="Periplasmic binding protein-like II"/>
    <property type="match status" value="1"/>
</dbReference>
<feature type="compositionally biased region" description="Gly residues" evidence="1">
    <location>
        <begin position="30"/>
        <end position="46"/>
    </location>
</feature>
<gene>
    <name evidence="2" type="ORF">ACFSBX_15560</name>
</gene>
<dbReference type="Gene3D" id="3.40.190.10">
    <property type="entry name" value="Periplasmic binding protein-like II"/>
    <property type="match status" value="2"/>
</dbReference>
<protein>
    <submittedName>
        <fullName evidence="2">ABC transporter substrate-binding protein</fullName>
    </submittedName>
</protein>
<proteinExistence type="predicted"/>
<evidence type="ECO:0000313" key="2">
    <source>
        <dbReference type="EMBL" id="MFD1600364.1"/>
    </source>
</evidence>
<dbReference type="RefSeq" id="WP_256421901.1">
    <property type="nucleotide sequence ID" value="NZ_JANHDI010000009.1"/>
</dbReference>
<organism evidence="2 3">
    <name type="scientific">Halobellus rarus</name>
    <dbReference type="NCBI Taxonomy" id="1126237"/>
    <lineage>
        <taxon>Archaea</taxon>
        <taxon>Methanobacteriati</taxon>
        <taxon>Methanobacteriota</taxon>
        <taxon>Stenosarchaea group</taxon>
        <taxon>Halobacteria</taxon>
        <taxon>Halobacteriales</taxon>
        <taxon>Haloferacaceae</taxon>
        <taxon>Halobellus</taxon>
    </lineage>
</organism>
<feature type="region of interest" description="Disordered" evidence="1">
    <location>
        <begin position="16"/>
        <end position="56"/>
    </location>
</feature>
<reference evidence="2 3" key="1">
    <citation type="journal article" date="2019" name="Int. J. Syst. Evol. Microbiol.">
        <title>The Global Catalogue of Microorganisms (GCM) 10K type strain sequencing project: providing services to taxonomists for standard genome sequencing and annotation.</title>
        <authorList>
            <consortium name="The Broad Institute Genomics Platform"/>
            <consortium name="The Broad Institute Genome Sequencing Center for Infectious Disease"/>
            <person name="Wu L."/>
            <person name="Ma J."/>
        </authorList>
    </citation>
    <scope>NUCLEOTIDE SEQUENCE [LARGE SCALE GENOMIC DNA]</scope>
    <source>
        <strain evidence="2 3">CGMCC 1.12121</strain>
    </source>
</reference>
<comment type="caution">
    <text evidence="2">The sequence shown here is derived from an EMBL/GenBank/DDBJ whole genome shotgun (WGS) entry which is preliminary data.</text>
</comment>
<dbReference type="EMBL" id="JBHUDK010000014">
    <property type="protein sequence ID" value="MFD1600364.1"/>
    <property type="molecule type" value="Genomic_DNA"/>
</dbReference>
<name>A0ABD6CSF9_9EURY</name>
<accession>A0ABD6CSF9</accession>
<dbReference type="InterPro" id="IPR006059">
    <property type="entry name" value="SBP"/>
</dbReference>